<dbReference type="Proteomes" id="UP000006765">
    <property type="component" value="Unassembled WGS sequence"/>
</dbReference>
<dbReference type="eggNOG" id="COG4134">
    <property type="taxonomic scope" value="Bacteria"/>
</dbReference>
<proteinExistence type="predicted"/>
<keyword evidence="1" id="KW-0732">Signal</keyword>
<feature type="signal peptide" evidence="1">
    <location>
        <begin position="1"/>
        <end position="23"/>
    </location>
</feature>
<dbReference type="InterPro" id="IPR027020">
    <property type="entry name" value="YnjB"/>
</dbReference>
<keyword evidence="3" id="KW-1185">Reference proteome</keyword>
<dbReference type="STRING" id="1231392.OCGS_2122"/>
<comment type="caution">
    <text evidence="2">The sequence shown here is derived from an EMBL/GenBank/DDBJ whole genome shotgun (WGS) entry which is preliminary data.</text>
</comment>
<dbReference type="InterPro" id="IPR006059">
    <property type="entry name" value="SBP"/>
</dbReference>
<dbReference type="NCBIfam" id="NF008633">
    <property type="entry name" value="PRK11622.1"/>
    <property type="match status" value="1"/>
</dbReference>
<dbReference type="EMBL" id="AMGO01000047">
    <property type="protein sequence ID" value="EKE43788.1"/>
    <property type="molecule type" value="Genomic_DNA"/>
</dbReference>
<dbReference type="PANTHER" id="PTHR42779">
    <property type="entry name" value="PROTEIN YNJB"/>
    <property type="match status" value="1"/>
</dbReference>
<protein>
    <submittedName>
        <fullName evidence="2">ABC transporter, periplasmic binding protein</fullName>
    </submittedName>
</protein>
<sequence>MTPLLRRLSAILAFGLAALSAQAQPDPPDWTGVLAEARGQTVYWHAWGGSSATNDFIAWLGDLVAERYGVTLEHVKLTDTADAVTRVLAEKQAGVDTDGAVDLIWLNGANFTAMKQRELLFGPFASDLPNHALVAGDDAIAVDFGEPVDGMESPWAKAQFVFMYDSADARPLPSMQAILDWAVAHPGRITYPQPPDFVGVTFLKQALVALVDDPAILARPVSEVDFAAVSAPLWDYLDRLTPVLWRQGRSYPASGPAQFQLLADNEIDLAPSISPGEASAAIADFRLPSTIRTFVPAEGTIGNASFVAIPYNSDAKAGAMVVANALLSPDVQLRAQDPDVLGYGTVLDMDKVPPEVAAAFADQPRGPATLSPAELGTILPEPHASWVAAIEEEWSRRYGVTR</sequence>
<dbReference type="PIRSF" id="PIRSF029172">
    <property type="entry name" value="UCP029172_ABC_sbc_YnjB"/>
    <property type="match status" value="1"/>
</dbReference>
<dbReference type="RefSeq" id="WP_007427274.1">
    <property type="nucleotide sequence ID" value="NZ_AMGO01000047.1"/>
</dbReference>
<reference evidence="2 3" key="1">
    <citation type="journal article" date="2012" name="J. Bacteriol.">
        <title>Draft Genome Sequence of Oceaniovalibus guishaninsula JLT2003T.</title>
        <authorList>
            <person name="Tang K."/>
            <person name="Liu K."/>
            <person name="Jiao N."/>
        </authorList>
    </citation>
    <scope>NUCLEOTIDE SEQUENCE [LARGE SCALE GENOMIC DNA]</scope>
    <source>
        <strain evidence="2 3">JLT2003</strain>
    </source>
</reference>
<organism evidence="2 3">
    <name type="scientific">Oceaniovalibus guishaninsula JLT2003</name>
    <dbReference type="NCBI Taxonomy" id="1231392"/>
    <lineage>
        <taxon>Bacteria</taxon>
        <taxon>Pseudomonadati</taxon>
        <taxon>Pseudomonadota</taxon>
        <taxon>Alphaproteobacteria</taxon>
        <taxon>Rhodobacterales</taxon>
        <taxon>Roseobacteraceae</taxon>
        <taxon>Oceaniovalibus</taxon>
    </lineage>
</organism>
<dbReference type="Gene3D" id="3.40.190.10">
    <property type="entry name" value="Periplasmic binding protein-like II"/>
    <property type="match status" value="2"/>
</dbReference>
<dbReference type="PANTHER" id="PTHR42779:SF1">
    <property type="entry name" value="PROTEIN YNJB"/>
    <property type="match status" value="1"/>
</dbReference>
<evidence type="ECO:0000256" key="1">
    <source>
        <dbReference type="SAM" id="SignalP"/>
    </source>
</evidence>
<feature type="chain" id="PRO_5003860492" evidence="1">
    <location>
        <begin position="24"/>
        <end position="402"/>
    </location>
</feature>
<name>K2H831_9RHOB</name>
<evidence type="ECO:0000313" key="3">
    <source>
        <dbReference type="Proteomes" id="UP000006765"/>
    </source>
</evidence>
<dbReference type="SUPFAM" id="SSF53850">
    <property type="entry name" value="Periplasmic binding protein-like II"/>
    <property type="match status" value="1"/>
</dbReference>
<dbReference type="Pfam" id="PF13416">
    <property type="entry name" value="SBP_bac_8"/>
    <property type="match status" value="1"/>
</dbReference>
<accession>K2H831</accession>
<gene>
    <name evidence="2" type="ORF">OCGS_2122</name>
</gene>
<dbReference type="AlphaFoldDB" id="K2H831"/>
<dbReference type="PATRIC" id="fig|1231392.3.peg.2133"/>
<evidence type="ECO:0000313" key="2">
    <source>
        <dbReference type="EMBL" id="EKE43788.1"/>
    </source>
</evidence>